<dbReference type="InterPro" id="IPR029058">
    <property type="entry name" value="AB_hydrolase_fold"/>
</dbReference>
<gene>
    <name evidence="3" type="ORF">NF708_10000</name>
</gene>
<dbReference type="Gene3D" id="3.40.50.1820">
    <property type="entry name" value="alpha/beta hydrolase"/>
    <property type="match status" value="1"/>
</dbReference>
<organism evidence="3 4">
    <name type="scientific">Lactococcus formosensis</name>
    <dbReference type="NCBI Taxonomy" id="1281486"/>
    <lineage>
        <taxon>Bacteria</taxon>
        <taxon>Bacillati</taxon>
        <taxon>Bacillota</taxon>
        <taxon>Bacilli</taxon>
        <taxon>Lactobacillales</taxon>
        <taxon>Streptococcaceae</taxon>
        <taxon>Lactococcus</taxon>
    </lineage>
</organism>
<dbReference type="InterPro" id="IPR050300">
    <property type="entry name" value="GDXG_lipolytic_enzyme"/>
</dbReference>
<dbReference type="RefSeq" id="WP_279362813.1">
    <property type="nucleotide sequence ID" value="NZ_JAMWGA010000002.1"/>
</dbReference>
<keyword evidence="1 3" id="KW-0378">Hydrolase</keyword>
<dbReference type="EMBL" id="JAMWGI010000008">
    <property type="protein sequence ID" value="MDG6194316.1"/>
    <property type="molecule type" value="Genomic_DNA"/>
</dbReference>
<dbReference type="SUPFAM" id="SSF53474">
    <property type="entry name" value="alpha/beta-Hydrolases"/>
    <property type="match status" value="1"/>
</dbReference>
<dbReference type="Pfam" id="PF07859">
    <property type="entry name" value="Abhydrolase_3"/>
    <property type="match status" value="1"/>
</dbReference>
<evidence type="ECO:0000259" key="2">
    <source>
        <dbReference type="Pfam" id="PF07859"/>
    </source>
</evidence>
<dbReference type="AlphaFoldDB" id="A0A9X4SGX0"/>
<evidence type="ECO:0000313" key="3">
    <source>
        <dbReference type="EMBL" id="MDG6194316.1"/>
    </source>
</evidence>
<reference evidence="3" key="1">
    <citation type="submission" date="2022-06" db="EMBL/GenBank/DDBJ databases">
        <title>Lactococcus from bovine mastitis in China.</title>
        <authorList>
            <person name="Lin Y."/>
            <person name="Han B."/>
        </authorList>
    </citation>
    <scope>NUCLEOTIDE SEQUENCE</scope>
    <source>
        <strain evidence="3">Hebei-B-39</strain>
    </source>
</reference>
<dbReference type="PANTHER" id="PTHR48081:SF3">
    <property type="entry name" value="ALPHA_BETA HYDROLASE FOLD-3 DOMAIN-CONTAINING PROTEIN"/>
    <property type="match status" value="1"/>
</dbReference>
<feature type="domain" description="Alpha/beta hydrolase fold-3" evidence="2">
    <location>
        <begin position="31"/>
        <end position="224"/>
    </location>
</feature>
<sequence length="277" mass="32217">MKKIIYSTFKDLPLTLSFYESNLANSNKPAIIYFHGGGLVFGHRDDLPESYIHSFTQSGYPFISIDYVLAPEAKLDQIFLCISHFFQWFEENHMHILHLQSNEKILFGRISGAYLALQWAKRINVNAVIAFYGYHSLFHNEFLLPSHNFQKYPSLSETLVSKSIQKKPMVKTDLQRYLLYVFFRQSGTWVKNLTDVPKQLDTYSLTAHDLKNLPPTFLAASRSDEDVPYSFSQLMSRLIPKSNLLTFDNLPHDFDREVKGEASQESYRKLLLWLDNL</sequence>
<protein>
    <submittedName>
        <fullName evidence="3">Alpha/beta hydrolase</fullName>
    </submittedName>
</protein>
<comment type="caution">
    <text evidence="3">The sequence shown here is derived from an EMBL/GenBank/DDBJ whole genome shotgun (WGS) entry which is preliminary data.</text>
</comment>
<evidence type="ECO:0000313" key="4">
    <source>
        <dbReference type="Proteomes" id="UP001153203"/>
    </source>
</evidence>
<accession>A0A9X4SGX0</accession>
<dbReference type="GO" id="GO:0016787">
    <property type="term" value="F:hydrolase activity"/>
    <property type="evidence" value="ECO:0007669"/>
    <property type="project" value="UniProtKB-KW"/>
</dbReference>
<name>A0A9X4SGX0_9LACT</name>
<dbReference type="PANTHER" id="PTHR48081">
    <property type="entry name" value="AB HYDROLASE SUPERFAMILY PROTEIN C4A8.06C"/>
    <property type="match status" value="1"/>
</dbReference>
<proteinExistence type="predicted"/>
<dbReference type="InterPro" id="IPR013094">
    <property type="entry name" value="AB_hydrolase_3"/>
</dbReference>
<dbReference type="Proteomes" id="UP001153203">
    <property type="component" value="Unassembled WGS sequence"/>
</dbReference>
<evidence type="ECO:0000256" key="1">
    <source>
        <dbReference type="ARBA" id="ARBA00022801"/>
    </source>
</evidence>